<dbReference type="HAMAP" id="MF_01384">
    <property type="entry name" value="UreD"/>
    <property type="match status" value="1"/>
</dbReference>
<reference evidence="3" key="2">
    <citation type="submission" date="2018-10" db="UniProtKB">
        <authorList>
            <consortium name="EnsemblPlants"/>
        </authorList>
    </citation>
    <scope>IDENTIFICATION</scope>
</reference>
<dbReference type="PANTHER" id="PTHR33643">
    <property type="entry name" value="UREASE ACCESSORY PROTEIN D"/>
    <property type="match status" value="1"/>
</dbReference>
<dbReference type="EnsemblPlants" id="TraesCS6A02G156400.2">
    <property type="protein sequence ID" value="TraesCS6A02G156400.2"/>
    <property type="gene ID" value="TraesCS6A02G156400"/>
</dbReference>
<sequence length="317" mass="33964">MTQTSIFWVDSSDRASACGMELDAVADGGPATAAEATPTGVVRVEKVRGRSAVTRCFAKYPLKIIVPSKVGPASSGAVWLYVLTYGGGIVSGDKISCAVTVGDGCTAAMTTQASTKATVGKDALLAVIPDPVTCFSTARYYQKQVFHVSGDSNLVIVDWFTSGRYESGEKWDFNSYKSVNHILLEEYQPLFIDSVLLEQGSDCTIAERMQEYNVVAMVVLLGPKLKHIQDQMQDEVKNMMSVQLRPPTSGGGRYAARPQAVQPQSPPLVASCSPFGRTGTGMVARIVAVSTESVYTFLRHHLAAVEPFLGVAPYSSS</sequence>
<gene>
    <name evidence="3" type="primary">LOC123130489</name>
</gene>
<organism evidence="3">
    <name type="scientific">Triticum aestivum</name>
    <name type="common">Wheat</name>
    <dbReference type="NCBI Taxonomy" id="4565"/>
    <lineage>
        <taxon>Eukaryota</taxon>
        <taxon>Viridiplantae</taxon>
        <taxon>Streptophyta</taxon>
        <taxon>Embryophyta</taxon>
        <taxon>Tracheophyta</taxon>
        <taxon>Spermatophyta</taxon>
        <taxon>Magnoliopsida</taxon>
        <taxon>Liliopsida</taxon>
        <taxon>Poales</taxon>
        <taxon>Poaceae</taxon>
        <taxon>BOP clade</taxon>
        <taxon>Pooideae</taxon>
        <taxon>Triticodae</taxon>
        <taxon>Triticeae</taxon>
        <taxon>Triticinae</taxon>
        <taxon>Triticum</taxon>
    </lineage>
</organism>
<dbReference type="OrthoDB" id="5550464at2759"/>
<accession>A0A3B6NLX1</accession>
<dbReference type="Proteomes" id="UP000019116">
    <property type="component" value="Chromosome 6A"/>
</dbReference>
<evidence type="ECO:0000256" key="2">
    <source>
        <dbReference type="ARBA" id="ARBA00023186"/>
    </source>
</evidence>
<evidence type="ECO:0000256" key="1">
    <source>
        <dbReference type="ARBA" id="ARBA00007177"/>
    </source>
</evidence>
<name>A0A3B6NLX1_WHEAT</name>
<dbReference type="AlphaFoldDB" id="A0A3B6NLX1"/>
<keyword evidence="4" id="KW-1185">Reference proteome</keyword>
<dbReference type="Pfam" id="PF01774">
    <property type="entry name" value="UreD"/>
    <property type="match status" value="1"/>
</dbReference>
<reference evidence="3" key="1">
    <citation type="submission" date="2018-08" db="EMBL/GenBank/DDBJ databases">
        <authorList>
            <person name="Rossello M."/>
        </authorList>
    </citation>
    <scope>NUCLEOTIDE SEQUENCE [LARGE SCALE GENOMIC DNA]</scope>
    <source>
        <strain evidence="3">cv. Chinese Spring</strain>
    </source>
</reference>
<dbReference type="SMR" id="A0A3B6NLX1"/>
<dbReference type="GO" id="GO:0016151">
    <property type="term" value="F:nickel cation binding"/>
    <property type="evidence" value="ECO:0007669"/>
    <property type="project" value="InterPro"/>
</dbReference>
<evidence type="ECO:0000313" key="3">
    <source>
        <dbReference type="EnsemblPlants" id="TraesCS6A02G156400.2"/>
    </source>
</evidence>
<dbReference type="InterPro" id="IPR002669">
    <property type="entry name" value="UreD"/>
</dbReference>
<comment type="similarity">
    <text evidence="1">Belongs to the UreD family.</text>
</comment>
<evidence type="ECO:0008006" key="5">
    <source>
        <dbReference type="Google" id="ProtNLM"/>
    </source>
</evidence>
<dbReference type="PANTHER" id="PTHR33643:SF1">
    <property type="entry name" value="UREASE ACCESSORY PROTEIN D"/>
    <property type="match status" value="1"/>
</dbReference>
<dbReference type="Gramene" id="TraesCS6A03G0378700.2">
    <property type="protein sequence ID" value="TraesCS6A03G0378700.2.CDS"/>
    <property type="gene ID" value="TraesCS6A03G0378700"/>
</dbReference>
<evidence type="ECO:0000313" key="4">
    <source>
        <dbReference type="Proteomes" id="UP000019116"/>
    </source>
</evidence>
<proteinExistence type="inferred from homology"/>
<dbReference type="Gramene" id="TraesCS6A02G156400.2">
    <property type="protein sequence ID" value="TraesCS6A02G156400.2"/>
    <property type="gene ID" value="TraesCS6A02G156400"/>
</dbReference>
<keyword evidence="2" id="KW-0143">Chaperone</keyword>
<protein>
    <recommendedName>
        <fullName evidence="5">Urease accessory protein D</fullName>
    </recommendedName>
</protein>